<accession>A0A5B7TYI6</accession>
<dbReference type="OrthoDB" id="9811823at2"/>
<evidence type="ECO:0000256" key="4">
    <source>
        <dbReference type="HAMAP-Rule" id="MF_00171"/>
    </source>
</evidence>
<feature type="active site" description="Nucleophile" evidence="4 5">
    <location>
        <position position="56"/>
    </location>
</feature>
<dbReference type="RefSeq" id="WP_138950589.1">
    <property type="nucleotide sequence ID" value="NZ_CP040749.1"/>
</dbReference>
<gene>
    <name evidence="4" type="primary">truA</name>
    <name evidence="9" type="ORF">FF125_15360</name>
</gene>
<keyword evidence="10" id="KW-1185">Reference proteome</keyword>
<evidence type="ECO:0000313" key="10">
    <source>
        <dbReference type="Proteomes" id="UP000306229"/>
    </source>
</evidence>
<comment type="caution">
    <text evidence="4">Lacks conserved residue(s) required for the propagation of feature annotation.</text>
</comment>
<evidence type="ECO:0000259" key="8">
    <source>
        <dbReference type="Pfam" id="PF01416"/>
    </source>
</evidence>
<evidence type="ECO:0000256" key="7">
    <source>
        <dbReference type="RuleBase" id="RU003792"/>
    </source>
</evidence>
<dbReference type="InterPro" id="IPR020095">
    <property type="entry name" value="PsdUridine_synth_TruA_C"/>
</dbReference>
<dbReference type="GO" id="GO:0031119">
    <property type="term" value="P:tRNA pseudouridine synthesis"/>
    <property type="evidence" value="ECO:0007669"/>
    <property type="project" value="UniProtKB-UniRule"/>
</dbReference>
<dbReference type="EC" id="5.4.99.12" evidence="4"/>
<dbReference type="Gene3D" id="3.30.70.580">
    <property type="entry name" value="Pseudouridine synthase I, catalytic domain, N-terminal subdomain"/>
    <property type="match status" value="1"/>
</dbReference>
<dbReference type="GO" id="GO:0005737">
    <property type="term" value="C:cytoplasm"/>
    <property type="evidence" value="ECO:0007669"/>
    <property type="project" value="TreeGrafter"/>
</dbReference>
<dbReference type="AlphaFoldDB" id="A0A5B7TYI6"/>
<evidence type="ECO:0000256" key="6">
    <source>
        <dbReference type="PIRSR" id="PIRSR001430-2"/>
    </source>
</evidence>
<dbReference type="SUPFAM" id="SSF55120">
    <property type="entry name" value="Pseudouridine synthase"/>
    <property type="match status" value="1"/>
</dbReference>
<dbReference type="GO" id="GO:0003723">
    <property type="term" value="F:RNA binding"/>
    <property type="evidence" value="ECO:0007669"/>
    <property type="project" value="InterPro"/>
</dbReference>
<dbReference type="HAMAP" id="MF_00171">
    <property type="entry name" value="TruA"/>
    <property type="match status" value="1"/>
</dbReference>
<evidence type="ECO:0000256" key="1">
    <source>
        <dbReference type="ARBA" id="ARBA00009375"/>
    </source>
</evidence>
<sequence>MKYQFTYLINLQFLGFRFHGWQKQTNAKTLHEMVDKTLSFVFKHRDYKTLGVGRTDAKVSASNYVFQLFCDEELELKSFMKDLNSNFPPDFKGLAIEKTTSNFNIIQHPKVKEYLYFFSFGEKNHPFAAPFIVGLEEHLDIELMIQGAKLFEGEHFFHKYCTQPSAHTIFKRTIDCCEIVKNDIYTANFFPEKSYCLRVKGSGFLRYQIRLMMGVLFKLGKGELDLDFIEQSLMENNDRKFFPTIAPSSGLQLYDLEFNNSSSSS</sequence>
<protein>
    <recommendedName>
        <fullName evidence="4">tRNA pseudouridine synthase A</fullName>
        <ecNumber evidence="4">5.4.99.12</ecNumber>
    </recommendedName>
    <alternativeName>
        <fullName evidence="4">tRNA pseudouridine(38-40) synthase</fullName>
    </alternativeName>
    <alternativeName>
        <fullName evidence="4">tRNA pseudouridylate synthase I</fullName>
    </alternativeName>
    <alternativeName>
        <fullName evidence="4">tRNA-uridine isomerase I</fullName>
    </alternativeName>
</protein>
<dbReference type="InterPro" id="IPR020103">
    <property type="entry name" value="PsdUridine_synth_cat_dom_sf"/>
</dbReference>
<comment type="catalytic activity">
    <reaction evidence="4 7">
        <text>uridine(38/39/40) in tRNA = pseudouridine(38/39/40) in tRNA</text>
        <dbReference type="Rhea" id="RHEA:22376"/>
        <dbReference type="Rhea" id="RHEA-COMP:10085"/>
        <dbReference type="Rhea" id="RHEA-COMP:10087"/>
        <dbReference type="ChEBI" id="CHEBI:65314"/>
        <dbReference type="ChEBI" id="CHEBI:65315"/>
        <dbReference type="EC" id="5.4.99.12"/>
    </reaction>
</comment>
<evidence type="ECO:0000313" key="9">
    <source>
        <dbReference type="EMBL" id="QCX39752.1"/>
    </source>
</evidence>
<proteinExistence type="inferred from homology"/>
<dbReference type="PANTHER" id="PTHR11142:SF5">
    <property type="entry name" value="TRNA PSEUDOURIDINE(38_39) SYNTHASE"/>
    <property type="match status" value="1"/>
</dbReference>
<dbReference type="InterPro" id="IPR020097">
    <property type="entry name" value="PsdUridine_synth_TruA_a/b_dom"/>
</dbReference>
<dbReference type="Gene3D" id="3.30.70.660">
    <property type="entry name" value="Pseudouridine synthase I, catalytic domain, C-terminal subdomain"/>
    <property type="match status" value="1"/>
</dbReference>
<organism evidence="9 10">
    <name type="scientific">Aureibaculum algae</name>
    <dbReference type="NCBI Taxonomy" id="2584122"/>
    <lineage>
        <taxon>Bacteria</taxon>
        <taxon>Pseudomonadati</taxon>
        <taxon>Bacteroidota</taxon>
        <taxon>Flavobacteriia</taxon>
        <taxon>Flavobacteriales</taxon>
        <taxon>Flavobacteriaceae</taxon>
        <taxon>Aureibaculum</taxon>
    </lineage>
</organism>
<keyword evidence="2 4" id="KW-0819">tRNA processing</keyword>
<evidence type="ECO:0000256" key="5">
    <source>
        <dbReference type="PIRSR" id="PIRSR001430-1"/>
    </source>
</evidence>
<name>A0A5B7TYI6_9FLAO</name>
<dbReference type="Proteomes" id="UP000306229">
    <property type="component" value="Chromosome"/>
</dbReference>
<comment type="subunit">
    <text evidence="4">Homodimer.</text>
</comment>
<reference evidence="9 10" key="1">
    <citation type="submission" date="2019-05" db="EMBL/GenBank/DDBJ databases">
        <title>Algicella ahnfeltiae gen. nov., sp. nov., a novel marine bacterium of the family Flavobacteriaceae isolated from a red alga.</title>
        <authorList>
            <person name="Nedashkovskaya O.I."/>
            <person name="Kukhlevskiy A.D."/>
            <person name="Kim S.-G."/>
            <person name="Zhukova N.V."/>
            <person name="Mikhailov V.V."/>
        </authorList>
    </citation>
    <scope>NUCLEOTIDE SEQUENCE [LARGE SCALE GENOMIC DNA]</scope>
    <source>
        <strain evidence="9 10">10Alg115</strain>
    </source>
</reference>
<dbReference type="InterPro" id="IPR020094">
    <property type="entry name" value="TruA/RsuA/RluB/E/F_N"/>
</dbReference>
<dbReference type="EMBL" id="CP040749">
    <property type="protein sequence ID" value="QCX39752.1"/>
    <property type="molecule type" value="Genomic_DNA"/>
</dbReference>
<dbReference type="KEGG" id="fbe:FF125_15360"/>
<comment type="similarity">
    <text evidence="1 4 7">Belongs to the tRNA pseudouridine synthase TruA family.</text>
</comment>
<dbReference type="Pfam" id="PF01416">
    <property type="entry name" value="PseudoU_synth_1"/>
    <property type="match status" value="1"/>
</dbReference>
<evidence type="ECO:0000256" key="2">
    <source>
        <dbReference type="ARBA" id="ARBA00022694"/>
    </source>
</evidence>
<dbReference type="InterPro" id="IPR001406">
    <property type="entry name" value="PsdUridine_synth_TruA"/>
</dbReference>
<feature type="binding site" evidence="4 6">
    <location>
        <position position="114"/>
    </location>
    <ligand>
        <name>substrate</name>
    </ligand>
</feature>
<dbReference type="GO" id="GO:0160147">
    <property type="term" value="F:tRNA pseudouridine(38-40) synthase activity"/>
    <property type="evidence" value="ECO:0007669"/>
    <property type="project" value="UniProtKB-EC"/>
</dbReference>
<keyword evidence="3 4" id="KW-0413">Isomerase</keyword>
<dbReference type="PANTHER" id="PTHR11142">
    <property type="entry name" value="PSEUDOURIDYLATE SYNTHASE"/>
    <property type="match status" value="1"/>
</dbReference>
<evidence type="ECO:0000256" key="3">
    <source>
        <dbReference type="ARBA" id="ARBA00023235"/>
    </source>
</evidence>
<dbReference type="GO" id="GO:1990481">
    <property type="term" value="P:mRNA pseudouridine synthesis"/>
    <property type="evidence" value="ECO:0007669"/>
    <property type="project" value="TreeGrafter"/>
</dbReference>
<feature type="domain" description="Pseudouridine synthase I TruA alpha/beta" evidence="8">
    <location>
        <begin position="148"/>
        <end position="259"/>
    </location>
</feature>
<dbReference type="PIRSF" id="PIRSF001430">
    <property type="entry name" value="tRNA_psdUrid_synth"/>
    <property type="match status" value="1"/>
</dbReference>
<comment type="function">
    <text evidence="4">Formation of pseudouridine at positions 38, 39 and 40 in the anticodon stem and loop of transfer RNAs.</text>
</comment>